<evidence type="ECO:0000256" key="16">
    <source>
        <dbReference type="SAM" id="SignalP"/>
    </source>
</evidence>
<dbReference type="Pfam" id="PF03443">
    <property type="entry name" value="AA9"/>
    <property type="match status" value="1"/>
</dbReference>
<evidence type="ECO:0000256" key="9">
    <source>
        <dbReference type="ARBA" id="ARBA00023033"/>
    </source>
</evidence>
<evidence type="ECO:0000256" key="1">
    <source>
        <dbReference type="ARBA" id="ARBA00001973"/>
    </source>
</evidence>
<dbReference type="Gene3D" id="2.70.50.70">
    <property type="match status" value="1"/>
</dbReference>
<evidence type="ECO:0000256" key="2">
    <source>
        <dbReference type="ARBA" id="ARBA00004613"/>
    </source>
</evidence>
<keyword evidence="12" id="KW-0624">Polysaccharide degradation</keyword>
<evidence type="ECO:0000313" key="18">
    <source>
        <dbReference type="EMBL" id="KAK0648227.1"/>
    </source>
</evidence>
<comment type="similarity">
    <text evidence="13">Belongs to the polysaccharide monooxygenase AA9 family.</text>
</comment>
<dbReference type="EC" id="1.14.99.56" evidence="15"/>
<accession>A0AA39Y8X6</accession>
<evidence type="ECO:0000313" key="19">
    <source>
        <dbReference type="Proteomes" id="UP001174936"/>
    </source>
</evidence>
<keyword evidence="7" id="KW-0560">Oxidoreductase</keyword>
<keyword evidence="4" id="KW-0479">Metal-binding</keyword>
<evidence type="ECO:0000259" key="17">
    <source>
        <dbReference type="Pfam" id="PF03443"/>
    </source>
</evidence>
<keyword evidence="10" id="KW-1015">Disulfide bond</keyword>
<evidence type="ECO:0000256" key="7">
    <source>
        <dbReference type="ARBA" id="ARBA00023002"/>
    </source>
</evidence>
<comment type="subcellular location">
    <subcellularLocation>
        <location evidence="2">Secreted</location>
    </subcellularLocation>
</comment>
<feature type="domain" description="Auxiliary Activity family 9 catalytic" evidence="17">
    <location>
        <begin position="19"/>
        <end position="214"/>
    </location>
</feature>
<organism evidence="18 19">
    <name type="scientific">Cercophora newfieldiana</name>
    <dbReference type="NCBI Taxonomy" id="92897"/>
    <lineage>
        <taxon>Eukaryota</taxon>
        <taxon>Fungi</taxon>
        <taxon>Dikarya</taxon>
        <taxon>Ascomycota</taxon>
        <taxon>Pezizomycotina</taxon>
        <taxon>Sordariomycetes</taxon>
        <taxon>Sordariomycetidae</taxon>
        <taxon>Sordariales</taxon>
        <taxon>Lasiosphaeriaceae</taxon>
        <taxon>Cercophora</taxon>
    </lineage>
</organism>
<dbReference type="EMBL" id="JAULSV010000003">
    <property type="protein sequence ID" value="KAK0648227.1"/>
    <property type="molecule type" value="Genomic_DNA"/>
</dbReference>
<evidence type="ECO:0000256" key="12">
    <source>
        <dbReference type="ARBA" id="ARBA00023326"/>
    </source>
</evidence>
<gene>
    <name evidence="18" type="ORF">B0T16DRAFT_427479</name>
</gene>
<evidence type="ECO:0000256" key="15">
    <source>
        <dbReference type="ARBA" id="ARBA00047174"/>
    </source>
</evidence>
<dbReference type="InterPro" id="IPR005103">
    <property type="entry name" value="AA9_LPMO"/>
</dbReference>
<keyword evidence="19" id="KW-1185">Reference proteome</keyword>
<evidence type="ECO:0000256" key="14">
    <source>
        <dbReference type="ARBA" id="ARBA00045077"/>
    </source>
</evidence>
<dbReference type="CDD" id="cd21175">
    <property type="entry name" value="LPMO_AA9"/>
    <property type="match status" value="1"/>
</dbReference>
<evidence type="ECO:0000256" key="8">
    <source>
        <dbReference type="ARBA" id="ARBA00023008"/>
    </source>
</evidence>
<keyword evidence="5 16" id="KW-0732">Signal</keyword>
<evidence type="ECO:0000256" key="11">
    <source>
        <dbReference type="ARBA" id="ARBA00023277"/>
    </source>
</evidence>
<feature type="chain" id="PRO_5041234096" description="lytic cellulose monooxygenase (C4-dehydrogenating)" evidence="16">
    <location>
        <begin position="19"/>
        <end position="228"/>
    </location>
</feature>
<dbReference type="GO" id="GO:0030245">
    <property type="term" value="P:cellulose catabolic process"/>
    <property type="evidence" value="ECO:0007669"/>
    <property type="project" value="UniProtKB-KW"/>
</dbReference>
<evidence type="ECO:0000256" key="5">
    <source>
        <dbReference type="ARBA" id="ARBA00022729"/>
    </source>
</evidence>
<keyword evidence="11" id="KW-0119">Carbohydrate metabolism</keyword>
<proteinExistence type="inferred from homology"/>
<evidence type="ECO:0000256" key="3">
    <source>
        <dbReference type="ARBA" id="ARBA00022525"/>
    </source>
</evidence>
<evidence type="ECO:0000256" key="6">
    <source>
        <dbReference type="ARBA" id="ARBA00023001"/>
    </source>
</evidence>
<dbReference type="AlphaFoldDB" id="A0AA39Y8X6"/>
<keyword evidence="9" id="KW-0503">Monooxygenase</keyword>
<keyword evidence="8" id="KW-0186">Copper</keyword>
<comment type="catalytic activity">
    <reaction evidence="14">
        <text>[(1-&gt;4)-beta-D-glucosyl]n+m + reduced acceptor + O2 = 4-dehydro-beta-D-glucosyl-[(1-&gt;4)-beta-D-glucosyl]n-1 + [(1-&gt;4)-beta-D-glucosyl]m + acceptor + H2O.</text>
        <dbReference type="EC" id="1.14.99.56"/>
    </reaction>
</comment>
<feature type="signal peptide" evidence="16">
    <location>
        <begin position="1"/>
        <end position="18"/>
    </location>
</feature>
<comment type="cofactor">
    <cofactor evidence="1">
        <name>Cu(2+)</name>
        <dbReference type="ChEBI" id="CHEBI:29036"/>
    </cofactor>
</comment>
<protein>
    <recommendedName>
        <fullName evidence="15">lytic cellulose monooxygenase (C4-dehydrogenating)</fullName>
        <ecNumber evidence="15">1.14.99.56</ecNumber>
    </recommendedName>
</protein>
<name>A0AA39Y8X6_9PEZI</name>
<keyword evidence="3" id="KW-0964">Secreted</keyword>
<keyword evidence="6" id="KW-0136">Cellulose degradation</keyword>
<dbReference type="GO" id="GO:0004497">
    <property type="term" value="F:monooxygenase activity"/>
    <property type="evidence" value="ECO:0007669"/>
    <property type="project" value="UniProtKB-KW"/>
</dbReference>
<dbReference type="PANTHER" id="PTHR33353:SF10">
    <property type="entry name" value="ENDO-BETA-1,4-GLUCANASE D"/>
    <property type="match status" value="1"/>
</dbReference>
<dbReference type="GO" id="GO:0046872">
    <property type="term" value="F:metal ion binding"/>
    <property type="evidence" value="ECO:0007669"/>
    <property type="project" value="UniProtKB-KW"/>
</dbReference>
<evidence type="ECO:0000256" key="4">
    <source>
        <dbReference type="ARBA" id="ARBA00022723"/>
    </source>
</evidence>
<dbReference type="Proteomes" id="UP001174936">
    <property type="component" value="Unassembled WGS sequence"/>
</dbReference>
<dbReference type="InterPro" id="IPR049892">
    <property type="entry name" value="AA9"/>
</dbReference>
<dbReference type="GO" id="GO:0016787">
    <property type="term" value="F:hydrolase activity"/>
    <property type="evidence" value="ECO:0007669"/>
    <property type="project" value="UniProtKB-KW"/>
</dbReference>
<reference evidence="18" key="1">
    <citation type="submission" date="2023-06" db="EMBL/GenBank/DDBJ databases">
        <title>Genome-scale phylogeny and comparative genomics of the fungal order Sordariales.</title>
        <authorList>
            <consortium name="Lawrence Berkeley National Laboratory"/>
            <person name="Hensen N."/>
            <person name="Bonometti L."/>
            <person name="Westerberg I."/>
            <person name="Brannstrom I.O."/>
            <person name="Guillou S."/>
            <person name="Cros-Aarteil S."/>
            <person name="Calhoun S."/>
            <person name="Haridas S."/>
            <person name="Kuo A."/>
            <person name="Mondo S."/>
            <person name="Pangilinan J."/>
            <person name="Riley R."/>
            <person name="Labutti K."/>
            <person name="Andreopoulos B."/>
            <person name="Lipzen A."/>
            <person name="Chen C."/>
            <person name="Yanf M."/>
            <person name="Daum C."/>
            <person name="Ng V."/>
            <person name="Clum A."/>
            <person name="Steindorff A."/>
            <person name="Ohm R."/>
            <person name="Martin F."/>
            <person name="Silar P."/>
            <person name="Natvig D."/>
            <person name="Lalanne C."/>
            <person name="Gautier V."/>
            <person name="Ament-Velasquez S.L."/>
            <person name="Kruys A."/>
            <person name="Hutchinson M.I."/>
            <person name="Powell A.J."/>
            <person name="Barry K."/>
            <person name="Miller A.N."/>
            <person name="Grigoriev I.V."/>
            <person name="Debuchy R."/>
            <person name="Gladieux P."/>
            <person name="Thoren M.H."/>
            <person name="Johannesson H."/>
        </authorList>
    </citation>
    <scope>NUCLEOTIDE SEQUENCE</scope>
    <source>
        <strain evidence="18">SMH2532-1</strain>
    </source>
</reference>
<evidence type="ECO:0000256" key="13">
    <source>
        <dbReference type="ARBA" id="ARBA00044502"/>
    </source>
</evidence>
<evidence type="ECO:0000256" key="10">
    <source>
        <dbReference type="ARBA" id="ARBA00023157"/>
    </source>
</evidence>
<sequence>MLGVNVALFLAGVAQVHAHYHFPYLITSSGKDTVKWKHVRQVKNPESNDFVSGGPTSPDIRCYSNGKKAETATVAAGGTLGIGASQGVFHPGPIQFYMAKAPDGVDIANWDGAGNVWFKTYSEKPPASRLGETAAWSSGNKQDFTFTVPKNTPSGDYLVRIEHIALHNTGKPQIYVACGQVKVTGGGNGTPGPLVAFPGVYAANDPGVVFNLYGGGVYKTPGPAVWTG</sequence>
<dbReference type="PANTHER" id="PTHR33353">
    <property type="entry name" value="PUTATIVE (AFU_ORTHOLOGUE AFUA_1G12560)-RELATED"/>
    <property type="match status" value="1"/>
</dbReference>
<comment type="caution">
    <text evidence="18">The sequence shown here is derived from an EMBL/GenBank/DDBJ whole genome shotgun (WGS) entry which is preliminary data.</text>
</comment>
<dbReference type="GO" id="GO:0005576">
    <property type="term" value="C:extracellular region"/>
    <property type="evidence" value="ECO:0007669"/>
    <property type="project" value="UniProtKB-SubCell"/>
</dbReference>
<keyword evidence="18" id="KW-0378">Hydrolase</keyword>